<proteinExistence type="predicted"/>
<protein>
    <submittedName>
        <fullName evidence="1">Uncharacterized protein</fullName>
    </submittedName>
</protein>
<evidence type="ECO:0000313" key="1">
    <source>
        <dbReference type="EMBL" id="QAS68847.1"/>
    </source>
</evidence>
<accession>A0A410N6R1</accession>
<sequence>MSDLKGALTDIDGVGDKTADKILNVVAEFDTSEPDPLVEKAKEAAREGDDRRAAIMLRRSDK</sequence>
<name>A0A410N6R1_HFTV1</name>
<gene>
    <name evidence="1" type="ORF">HFTV1-gp14</name>
</gene>
<organism evidence="1">
    <name type="scientific">Haloferax tailed virus 1</name>
    <name type="common">HFTV1</name>
    <dbReference type="NCBI Taxonomy" id="2507575"/>
    <lineage>
        <taxon>Viruses</taxon>
        <taxon>Duplodnaviria</taxon>
        <taxon>Heunggongvirae</taxon>
        <taxon>Uroviricota</taxon>
        <taxon>Caudoviricetes</taxon>
        <taxon>Kirjokansivirales</taxon>
        <taxon>Haloferuviridae</taxon>
        <taxon>Retbasiphovirus</taxon>
        <taxon>Retbasiphovirus hantatum</taxon>
        <taxon>Retbasiphovirus HFTV1</taxon>
    </lineage>
</organism>
<dbReference type="Proteomes" id="UP000289930">
    <property type="component" value="Segment"/>
</dbReference>
<dbReference type="EMBL" id="MG550112">
    <property type="protein sequence ID" value="QAS68847.1"/>
    <property type="molecule type" value="Genomic_DNA"/>
</dbReference>
<reference evidence="1" key="1">
    <citation type="journal article" date="2019" name="Environ. Microbiol.">
        <title>Novel haloarchaeal viruses from Lake Retba infecting Haloferax and Halorubrum species.</title>
        <authorList>
            <person name="Mizuno C.M."/>
            <person name="Prajapati B."/>
            <person name="Lucas-Staat S."/>
            <person name="Sime-Ngando T."/>
            <person name="Forterre P."/>
            <person name="Bamford D.H."/>
            <person name="Prangishvili D."/>
            <person name="Krupovic M."/>
            <person name="Oksanen H.M."/>
        </authorList>
    </citation>
    <scope>NUCLEOTIDE SEQUENCE</scope>
</reference>
<keyword evidence="2" id="KW-1185">Reference proteome</keyword>
<evidence type="ECO:0000313" key="2">
    <source>
        <dbReference type="Proteomes" id="UP000289930"/>
    </source>
</evidence>